<dbReference type="Pfam" id="PF02525">
    <property type="entry name" value="Flavodoxin_2"/>
    <property type="match status" value="1"/>
</dbReference>
<comment type="similarity">
    <text evidence="6">Belongs to the azoreductase type 1 family.</text>
</comment>
<evidence type="ECO:0000256" key="6">
    <source>
        <dbReference type="HAMAP-Rule" id="MF_01216"/>
    </source>
</evidence>
<evidence type="ECO:0000256" key="5">
    <source>
        <dbReference type="ARBA" id="ARBA00048542"/>
    </source>
</evidence>
<comment type="function">
    <text evidence="6">Quinone reductase that provides resistance to thiol-specific stress caused by electrophilic quinones.</text>
</comment>
<comment type="catalytic activity">
    <reaction evidence="5">
        <text>N,N-dimethyl-1,4-phenylenediamine + anthranilate + 2 NAD(+) = 2-(4-dimethylaminophenyl)diazenylbenzoate + 2 NADH + 2 H(+)</text>
        <dbReference type="Rhea" id="RHEA:55872"/>
        <dbReference type="ChEBI" id="CHEBI:15378"/>
        <dbReference type="ChEBI" id="CHEBI:15783"/>
        <dbReference type="ChEBI" id="CHEBI:16567"/>
        <dbReference type="ChEBI" id="CHEBI:57540"/>
        <dbReference type="ChEBI" id="CHEBI:57945"/>
        <dbReference type="ChEBI" id="CHEBI:71579"/>
        <dbReference type="EC" id="1.7.1.17"/>
    </reaction>
    <physiologicalReaction direction="right-to-left" evidence="5">
        <dbReference type="Rhea" id="RHEA:55874"/>
    </physiologicalReaction>
</comment>
<dbReference type="InterPro" id="IPR050104">
    <property type="entry name" value="FMN-dep_NADH:Q_OxRdtase_AzoR1"/>
</dbReference>
<dbReference type="HAMAP" id="MF_01216">
    <property type="entry name" value="Azoreductase_type1"/>
    <property type="match status" value="1"/>
</dbReference>
<keyword evidence="3 6" id="KW-0560">Oxidoreductase</keyword>
<reference evidence="9" key="1">
    <citation type="journal article" date="2019" name="Int. J. Syst. Evol. Microbiol.">
        <title>The Global Catalogue of Microorganisms (GCM) 10K type strain sequencing project: providing services to taxonomists for standard genome sequencing and annotation.</title>
        <authorList>
            <consortium name="The Broad Institute Genomics Platform"/>
            <consortium name="The Broad Institute Genome Sequencing Center for Infectious Disease"/>
            <person name="Wu L."/>
            <person name="Ma J."/>
        </authorList>
    </citation>
    <scope>NUCLEOTIDE SEQUENCE [LARGE SCALE GENOMIC DNA]</scope>
    <source>
        <strain evidence="9">KCTC 23713</strain>
    </source>
</reference>
<keyword evidence="9" id="KW-1185">Reference proteome</keyword>
<evidence type="ECO:0000256" key="4">
    <source>
        <dbReference type="ARBA" id="ARBA00023027"/>
    </source>
</evidence>
<evidence type="ECO:0000313" key="9">
    <source>
        <dbReference type="Proteomes" id="UP000662678"/>
    </source>
</evidence>
<evidence type="ECO:0000256" key="1">
    <source>
        <dbReference type="ARBA" id="ARBA00022630"/>
    </source>
</evidence>
<dbReference type="EC" id="1.7.1.17" evidence="6"/>
<evidence type="ECO:0000256" key="3">
    <source>
        <dbReference type="ARBA" id="ARBA00023002"/>
    </source>
</evidence>
<dbReference type="InterPro" id="IPR029039">
    <property type="entry name" value="Flavoprotein-like_sf"/>
</dbReference>
<dbReference type="SUPFAM" id="SSF52218">
    <property type="entry name" value="Flavoproteins"/>
    <property type="match status" value="1"/>
</dbReference>
<organism evidence="8 9">
    <name type="scientific">Vogesella fluminis</name>
    <dbReference type="NCBI Taxonomy" id="1069161"/>
    <lineage>
        <taxon>Bacteria</taxon>
        <taxon>Pseudomonadati</taxon>
        <taxon>Pseudomonadota</taxon>
        <taxon>Betaproteobacteria</taxon>
        <taxon>Neisseriales</taxon>
        <taxon>Chromobacteriaceae</taxon>
        <taxon>Vogesella</taxon>
    </lineage>
</organism>
<sequence>MKILHLDSSVLNDNSITRQLTRALVDGLQAQHGSTSVIYHDLASNEIPHLSGEILGAAFTPESDWSELQRSERARSEQLIGEFLGSEILVIGAPMYNFSIPSQLKAWIDRVAVAGRTFKYTETGPVGLAGGKTVYVVSARGGVYSNEQGQAMDFQEDYLKTALGFLGISDVRFIRAEAVNMGDDARSNALSAAKEAITQTTSYATIHSAPC</sequence>
<accession>A0ABQ3HDG0</accession>
<keyword evidence="2 6" id="KW-0288">FMN</keyword>
<dbReference type="Gene3D" id="3.40.50.360">
    <property type="match status" value="1"/>
</dbReference>
<protein>
    <recommendedName>
        <fullName evidence="6">FMN dependent NADH:quinone oxidoreductase</fullName>
        <ecNumber evidence="6">1.6.5.-</ecNumber>
    </recommendedName>
    <alternativeName>
        <fullName evidence="6">Azo-dye reductase</fullName>
    </alternativeName>
    <alternativeName>
        <fullName evidence="6">FMN-dependent NADH-azo compound oxidoreductase</fullName>
    </alternativeName>
    <alternativeName>
        <fullName evidence="6">FMN-dependent NADH-azoreductase</fullName>
        <ecNumber evidence="6">1.7.1.17</ecNumber>
    </alternativeName>
</protein>
<feature type="binding site" evidence="6">
    <location>
        <position position="9"/>
    </location>
    <ligand>
        <name>FMN</name>
        <dbReference type="ChEBI" id="CHEBI:58210"/>
    </ligand>
</feature>
<comment type="caution">
    <text evidence="8">The sequence shown here is derived from an EMBL/GenBank/DDBJ whole genome shotgun (WGS) entry which is preliminary data.</text>
</comment>
<dbReference type="PANTHER" id="PTHR43741">
    <property type="entry name" value="FMN-DEPENDENT NADH-AZOREDUCTASE 1"/>
    <property type="match status" value="1"/>
</dbReference>
<evidence type="ECO:0000256" key="2">
    <source>
        <dbReference type="ARBA" id="ARBA00022643"/>
    </source>
</evidence>
<feature type="binding site" evidence="6">
    <location>
        <begin position="95"/>
        <end position="98"/>
    </location>
    <ligand>
        <name>FMN</name>
        <dbReference type="ChEBI" id="CHEBI:58210"/>
    </ligand>
</feature>
<comment type="function">
    <text evidence="6">Also exhibits azoreductase activity. Catalyzes the reductive cleavage of the azo bond in aromatic azo compounds to the corresponding amines.</text>
</comment>
<evidence type="ECO:0000259" key="7">
    <source>
        <dbReference type="Pfam" id="PF02525"/>
    </source>
</evidence>
<dbReference type="Proteomes" id="UP000662678">
    <property type="component" value="Unassembled WGS sequence"/>
</dbReference>
<gene>
    <name evidence="6 8" type="primary">azoR</name>
    <name evidence="8" type="ORF">GCM10011419_16180</name>
</gene>
<comment type="caution">
    <text evidence="6">Lacks conserved residue(s) required for the propagation of feature annotation.</text>
</comment>
<proteinExistence type="inferred from homology"/>
<keyword evidence="4 6" id="KW-0520">NAD</keyword>
<comment type="catalytic activity">
    <reaction evidence="6">
        <text>2 a quinone + NADH + H(+) = 2 a 1,4-benzosemiquinone + NAD(+)</text>
        <dbReference type="Rhea" id="RHEA:65952"/>
        <dbReference type="ChEBI" id="CHEBI:15378"/>
        <dbReference type="ChEBI" id="CHEBI:57540"/>
        <dbReference type="ChEBI" id="CHEBI:57945"/>
        <dbReference type="ChEBI" id="CHEBI:132124"/>
        <dbReference type="ChEBI" id="CHEBI:134225"/>
    </reaction>
</comment>
<keyword evidence="1 6" id="KW-0285">Flavoprotein</keyword>
<dbReference type="RefSeq" id="WP_189353140.1">
    <property type="nucleotide sequence ID" value="NZ_BMYP01000017.1"/>
</dbReference>
<dbReference type="EMBL" id="BMYP01000017">
    <property type="protein sequence ID" value="GHD76593.1"/>
    <property type="molecule type" value="Genomic_DNA"/>
</dbReference>
<evidence type="ECO:0000313" key="8">
    <source>
        <dbReference type="EMBL" id="GHD76593.1"/>
    </source>
</evidence>
<name>A0ABQ3HDG0_9NEIS</name>
<dbReference type="PANTHER" id="PTHR43741:SF4">
    <property type="entry name" value="FMN-DEPENDENT NADH:QUINONE OXIDOREDUCTASE"/>
    <property type="match status" value="1"/>
</dbReference>
<comment type="subunit">
    <text evidence="6">Homodimer.</text>
</comment>
<feature type="domain" description="Flavodoxin-like fold" evidence="7">
    <location>
        <begin position="1"/>
        <end position="199"/>
    </location>
</feature>
<dbReference type="EC" id="1.6.5.-" evidence="6"/>
<dbReference type="InterPro" id="IPR023048">
    <property type="entry name" value="NADH:quinone_OxRdtase_FMN_depd"/>
</dbReference>
<dbReference type="InterPro" id="IPR003680">
    <property type="entry name" value="Flavodoxin_fold"/>
</dbReference>
<comment type="cofactor">
    <cofactor evidence="6">
        <name>FMN</name>
        <dbReference type="ChEBI" id="CHEBI:58210"/>
    </cofactor>
    <text evidence="6">Binds 1 FMN per subunit.</text>
</comment>